<accession>A0A5D4RZF3</accession>
<dbReference type="EMBL" id="VTES01000015">
    <property type="protein sequence ID" value="TYS55751.1"/>
    <property type="molecule type" value="Genomic_DNA"/>
</dbReference>
<organism evidence="1 2">
    <name type="scientific">Bacillus infantis</name>
    <dbReference type="NCBI Taxonomy" id="324767"/>
    <lineage>
        <taxon>Bacteria</taxon>
        <taxon>Bacillati</taxon>
        <taxon>Bacillota</taxon>
        <taxon>Bacilli</taxon>
        <taxon>Bacillales</taxon>
        <taxon>Bacillaceae</taxon>
        <taxon>Bacillus</taxon>
    </lineage>
</organism>
<sequence>MQRNETEIVYASLESFIREYSALPAEVPCKFDYQPKEIQEEITFPSFGIRRVSDVDTKRLDRHSEYMQIQKDGIVYSCYEIGFFSMTCTVALYMDFEEVNPIPFLRSWYSDIKRRAIKRVRIDAIGDIPNELLTIKIKGDPFEQIGERLYSLKFTVDVEGRILDWEEARPQLPGKGIKIRV</sequence>
<reference evidence="1 2" key="1">
    <citation type="submission" date="2019-08" db="EMBL/GenBank/DDBJ databases">
        <title>Bacillus genomes from the desert of Cuatro Cienegas, Coahuila.</title>
        <authorList>
            <person name="Olmedo-Alvarez G."/>
        </authorList>
    </citation>
    <scope>NUCLEOTIDE SEQUENCE [LARGE SCALE GENOMIC DNA]</scope>
    <source>
        <strain evidence="1 2">CH37_1T</strain>
    </source>
</reference>
<name>A0A5D4RZF3_9BACI</name>
<dbReference type="AlphaFoldDB" id="A0A5D4RZF3"/>
<evidence type="ECO:0000313" key="1">
    <source>
        <dbReference type="EMBL" id="TYS55751.1"/>
    </source>
</evidence>
<proteinExistence type="predicted"/>
<dbReference type="RefSeq" id="WP_148951114.1">
    <property type="nucleotide sequence ID" value="NZ_VTES01000015.1"/>
</dbReference>
<dbReference type="Proteomes" id="UP000323732">
    <property type="component" value="Unassembled WGS sequence"/>
</dbReference>
<gene>
    <name evidence="1" type="ORF">FZD47_25320</name>
</gene>
<evidence type="ECO:0000313" key="2">
    <source>
        <dbReference type="Proteomes" id="UP000323732"/>
    </source>
</evidence>
<comment type="caution">
    <text evidence="1">The sequence shown here is derived from an EMBL/GenBank/DDBJ whole genome shotgun (WGS) entry which is preliminary data.</text>
</comment>
<protein>
    <submittedName>
        <fullName evidence="1">Uncharacterized protein</fullName>
    </submittedName>
</protein>